<dbReference type="STRING" id="1618572.UT17_C0004G0234"/>
<dbReference type="PANTHER" id="PTHR43725:SF53">
    <property type="entry name" value="UDP-ARABINOSE 4-EPIMERASE 1"/>
    <property type="match status" value="1"/>
</dbReference>
<comment type="cofactor">
    <cofactor evidence="2 10">
        <name>NAD(+)</name>
        <dbReference type="ChEBI" id="CHEBI:57540"/>
    </cofactor>
</comment>
<comment type="caution">
    <text evidence="12">The sequence shown here is derived from an EMBL/GenBank/DDBJ whole genome shotgun (WGS) entry which is preliminary data.</text>
</comment>
<protein>
    <recommendedName>
        <fullName evidence="6 10">UDP-glucose 4-epimerase</fullName>
        <ecNumber evidence="5 10">5.1.3.2</ecNumber>
    </recommendedName>
</protein>
<dbReference type="PANTHER" id="PTHR43725">
    <property type="entry name" value="UDP-GLUCOSE 4-EPIMERASE"/>
    <property type="match status" value="1"/>
</dbReference>
<dbReference type="Pfam" id="PF01370">
    <property type="entry name" value="Epimerase"/>
    <property type="match status" value="1"/>
</dbReference>
<evidence type="ECO:0000256" key="8">
    <source>
        <dbReference type="ARBA" id="ARBA00023235"/>
    </source>
</evidence>
<proteinExistence type="inferred from homology"/>
<dbReference type="UniPathway" id="UPA00214"/>
<feature type="domain" description="NAD-dependent epimerase/dehydratase" evidence="11">
    <location>
        <begin position="4"/>
        <end position="252"/>
    </location>
</feature>
<name>A0A0G0PR78_9BACT</name>
<dbReference type="Gene3D" id="3.90.25.10">
    <property type="entry name" value="UDP-galactose 4-epimerase, domain 1"/>
    <property type="match status" value="1"/>
</dbReference>
<evidence type="ECO:0000256" key="7">
    <source>
        <dbReference type="ARBA" id="ARBA00023027"/>
    </source>
</evidence>
<comment type="similarity">
    <text evidence="4 10">Belongs to the NAD(P)-dependent epimerase/dehydratase family.</text>
</comment>
<accession>A0A0G0PR78</accession>
<dbReference type="EMBL" id="LBVU01000004">
    <property type="protein sequence ID" value="KKQ91886.1"/>
    <property type="molecule type" value="Genomic_DNA"/>
</dbReference>
<dbReference type="InterPro" id="IPR001509">
    <property type="entry name" value="Epimerase_deHydtase"/>
</dbReference>
<dbReference type="NCBIfam" id="TIGR01179">
    <property type="entry name" value="galE"/>
    <property type="match status" value="1"/>
</dbReference>
<dbReference type="InterPro" id="IPR036291">
    <property type="entry name" value="NAD(P)-bd_dom_sf"/>
</dbReference>
<keyword evidence="9 10" id="KW-0119">Carbohydrate metabolism</keyword>
<dbReference type="SUPFAM" id="SSF51735">
    <property type="entry name" value="NAD(P)-binding Rossmann-fold domains"/>
    <property type="match status" value="1"/>
</dbReference>
<evidence type="ECO:0000256" key="2">
    <source>
        <dbReference type="ARBA" id="ARBA00001911"/>
    </source>
</evidence>
<evidence type="ECO:0000256" key="1">
    <source>
        <dbReference type="ARBA" id="ARBA00000083"/>
    </source>
</evidence>
<evidence type="ECO:0000256" key="4">
    <source>
        <dbReference type="ARBA" id="ARBA00007637"/>
    </source>
</evidence>
<evidence type="ECO:0000313" key="12">
    <source>
        <dbReference type="EMBL" id="KKQ91886.1"/>
    </source>
</evidence>
<evidence type="ECO:0000256" key="9">
    <source>
        <dbReference type="ARBA" id="ARBA00023277"/>
    </source>
</evidence>
<comment type="pathway">
    <text evidence="3 10">Carbohydrate metabolism; galactose metabolism.</text>
</comment>
<dbReference type="AlphaFoldDB" id="A0A0G0PR78"/>
<dbReference type="Gene3D" id="3.40.50.720">
    <property type="entry name" value="NAD(P)-binding Rossmann-like Domain"/>
    <property type="match status" value="1"/>
</dbReference>
<dbReference type="CDD" id="cd05247">
    <property type="entry name" value="UDP_G4E_1_SDR_e"/>
    <property type="match status" value="1"/>
</dbReference>
<comment type="catalytic activity">
    <reaction evidence="1 10">
        <text>UDP-alpha-D-glucose = UDP-alpha-D-galactose</text>
        <dbReference type="Rhea" id="RHEA:22168"/>
        <dbReference type="ChEBI" id="CHEBI:58885"/>
        <dbReference type="ChEBI" id="CHEBI:66914"/>
        <dbReference type="EC" id="5.1.3.2"/>
    </reaction>
</comment>
<comment type="subunit">
    <text evidence="10">Homodimer.</text>
</comment>
<reference evidence="12 13" key="1">
    <citation type="journal article" date="2015" name="Nature">
        <title>rRNA introns, odd ribosomes, and small enigmatic genomes across a large radiation of phyla.</title>
        <authorList>
            <person name="Brown C.T."/>
            <person name="Hug L.A."/>
            <person name="Thomas B.C."/>
            <person name="Sharon I."/>
            <person name="Castelle C.J."/>
            <person name="Singh A."/>
            <person name="Wilkins M.J."/>
            <person name="Williams K.H."/>
            <person name="Banfield J.F."/>
        </authorList>
    </citation>
    <scope>NUCLEOTIDE SEQUENCE [LARGE SCALE GENOMIC DNA]</scope>
</reference>
<dbReference type="InterPro" id="IPR005886">
    <property type="entry name" value="UDP_G4E"/>
</dbReference>
<evidence type="ECO:0000256" key="5">
    <source>
        <dbReference type="ARBA" id="ARBA00013189"/>
    </source>
</evidence>
<evidence type="ECO:0000256" key="3">
    <source>
        <dbReference type="ARBA" id="ARBA00004947"/>
    </source>
</evidence>
<evidence type="ECO:0000256" key="6">
    <source>
        <dbReference type="ARBA" id="ARBA00018569"/>
    </source>
</evidence>
<dbReference type="GO" id="GO:0003978">
    <property type="term" value="F:UDP-glucose 4-epimerase activity"/>
    <property type="evidence" value="ECO:0007669"/>
    <property type="project" value="UniProtKB-UniRule"/>
</dbReference>
<evidence type="ECO:0000259" key="11">
    <source>
        <dbReference type="Pfam" id="PF01370"/>
    </source>
</evidence>
<keyword evidence="8 10" id="KW-0413">Isomerase</keyword>
<dbReference type="GO" id="GO:0033499">
    <property type="term" value="P:galactose catabolic process via UDP-galactose, Leloir pathway"/>
    <property type="evidence" value="ECO:0007669"/>
    <property type="project" value="TreeGrafter"/>
</dbReference>
<sequence>MKKILVTGGAGYIGSFMVRQLRLTGCDPVVLDNLSQGHKESVKDFRLEKIDLVTQKEKLDALFSQEKFDGVIHMASFIQMGESFKDPAKYYRNNVSGFINLLDSMKNNKVTNIILSSTAGIYGNPIRVPIMEEDIKNPLNAYGDSKYMMERMLEDYDSAYGIKFISLRYFNAAGAALDGSIGEDHPEESHLIPNLIKSVLENTEFTLFGDNYETPDGTCIRDYIHVLDLTEAHSLAIQAIIDGKPSGFYNMGIGKGYSNREVVSKVEEVTGSKIQIRIAPRREGDAAALYADNGKIKKELNWEPRYDLQKIVESAYLWHKNHPRGYNSDR</sequence>
<gene>
    <name evidence="12" type="ORF">UT17_C0004G0234</name>
</gene>
<evidence type="ECO:0000256" key="10">
    <source>
        <dbReference type="RuleBase" id="RU366046"/>
    </source>
</evidence>
<dbReference type="Proteomes" id="UP000034774">
    <property type="component" value="Unassembled WGS sequence"/>
</dbReference>
<evidence type="ECO:0000313" key="13">
    <source>
        <dbReference type="Proteomes" id="UP000034774"/>
    </source>
</evidence>
<organism evidence="12 13">
    <name type="scientific">Candidatus Woesebacteria bacterium GW2011_GWB1_39_10</name>
    <dbReference type="NCBI Taxonomy" id="1618572"/>
    <lineage>
        <taxon>Bacteria</taxon>
        <taxon>Candidatus Woeseibacteriota</taxon>
    </lineage>
</organism>
<keyword evidence="7 10" id="KW-0520">NAD</keyword>
<dbReference type="PATRIC" id="fig|1618572.3.peg.953"/>
<dbReference type="EC" id="5.1.3.2" evidence="5 10"/>